<dbReference type="EMBL" id="JACHIO010000008">
    <property type="protein sequence ID" value="MBB5064011.1"/>
    <property type="molecule type" value="Genomic_DNA"/>
</dbReference>
<dbReference type="Proteomes" id="UP000584867">
    <property type="component" value="Unassembled WGS sequence"/>
</dbReference>
<reference evidence="1 2" key="1">
    <citation type="submission" date="2020-08" db="EMBL/GenBank/DDBJ databases">
        <title>Genomic Encyclopedia of Type Strains, Phase IV (KMG-V): Genome sequencing to study the core and pangenomes of soil and plant-associated prokaryotes.</title>
        <authorList>
            <person name="Whitman W."/>
        </authorList>
    </citation>
    <scope>NUCLEOTIDE SEQUENCE [LARGE SCALE GENOMIC DNA]</scope>
    <source>
        <strain evidence="1 2">X5P3</strain>
    </source>
</reference>
<dbReference type="AlphaFoldDB" id="A0A7W7ZPY8"/>
<accession>A0A7W7ZPY8</accession>
<gene>
    <name evidence="1" type="ORF">HDF15_002359</name>
</gene>
<organism evidence="1 2">
    <name type="scientific">Granulicella mallensis</name>
    <dbReference type="NCBI Taxonomy" id="940614"/>
    <lineage>
        <taxon>Bacteria</taxon>
        <taxon>Pseudomonadati</taxon>
        <taxon>Acidobacteriota</taxon>
        <taxon>Terriglobia</taxon>
        <taxon>Terriglobales</taxon>
        <taxon>Acidobacteriaceae</taxon>
        <taxon>Granulicella</taxon>
    </lineage>
</organism>
<comment type="caution">
    <text evidence="1">The sequence shown here is derived from an EMBL/GenBank/DDBJ whole genome shotgun (WGS) entry which is preliminary data.</text>
</comment>
<proteinExistence type="predicted"/>
<evidence type="ECO:0000313" key="1">
    <source>
        <dbReference type="EMBL" id="MBB5064011.1"/>
    </source>
</evidence>
<sequence length="112" mass="12701">MMLFLPIDIGPQSLQLRRPERKRTIPSLPGETRQLGKFIFDPLGRRCFQLLDYFRDRNGAGETNGKMNVIFYTTSAITLTTDIASNRSKIRSNATRAGAFKTGIRSFVLKMT</sequence>
<name>A0A7W7ZPY8_9BACT</name>
<evidence type="ECO:0000313" key="2">
    <source>
        <dbReference type="Proteomes" id="UP000584867"/>
    </source>
</evidence>
<protein>
    <submittedName>
        <fullName evidence="1">Uncharacterized protein</fullName>
    </submittedName>
</protein>